<organism evidence="23 24">
    <name type="scientific">Punica granatum</name>
    <name type="common">Pomegranate</name>
    <dbReference type="NCBI Taxonomy" id="22663"/>
    <lineage>
        <taxon>Eukaryota</taxon>
        <taxon>Viridiplantae</taxon>
        <taxon>Streptophyta</taxon>
        <taxon>Embryophyta</taxon>
        <taxon>Tracheophyta</taxon>
        <taxon>Spermatophyta</taxon>
        <taxon>Magnoliopsida</taxon>
        <taxon>eudicotyledons</taxon>
        <taxon>Gunneridae</taxon>
        <taxon>Pentapetalae</taxon>
        <taxon>rosids</taxon>
        <taxon>malvids</taxon>
        <taxon>Myrtales</taxon>
        <taxon>Lythraceae</taxon>
        <taxon>Punica</taxon>
    </lineage>
</organism>
<evidence type="ECO:0000256" key="18">
    <source>
        <dbReference type="ARBA" id="ARBA00023180"/>
    </source>
</evidence>
<dbReference type="FunFam" id="3.30.200.20:FF:000432">
    <property type="entry name" value="LRR receptor-like serine/threonine-protein kinase EFR"/>
    <property type="match status" value="1"/>
</dbReference>
<keyword evidence="7" id="KW-0433">Leucine-rich repeat</keyword>
<dbReference type="InterPro" id="IPR000719">
    <property type="entry name" value="Prot_kinase_dom"/>
</dbReference>
<evidence type="ECO:0000256" key="4">
    <source>
        <dbReference type="ARBA" id="ARBA00022475"/>
    </source>
</evidence>
<comment type="catalytic activity">
    <reaction evidence="19">
        <text>L-threonyl-[protein] + ATP = O-phospho-L-threonyl-[protein] + ADP + H(+)</text>
        <dbReference type="Rhea" id="RHEA:46608"/>
        <dbReference type="Rhea" id="RHEA-COMP:11060"/>
        <dbReference type="Rhea" id="RHEA-COMP:11605"/>
        <dbReference type="ChEBI" id="CHEBI:15378"/>
        <dbReference type="ChEBI" id="CHEBI:30013"/>
        <dbReference type="ChEBI" id="CHEBI:30616"/>
        <dbReference type="ChEBI" id="CHEBI:61977"/>
        <dbReference type="ChEBI" id="CHEBI:456216"/>
        <dbReference type="EC" id="2.7.11.1"/>
    </reaction>
</comment>
<keyword evidence="16 21" id="KW-0472">Membrane</keyword>
<dbReference type="GO" id="GO:0004674">
    <property type="term" value="F:protein serine/threonine kinase activity"/>
    <property type="evidence" value="ECO:0007669"/>
    <property type="project" value="UniProtKB-KW"/>
</dbReference>
<dbReference type="STRING" id="22663.A0A2I0I6H3"/>
<evidence type="ECO:0000256" key="3">
    <source>
        <dbReference type="ARBA" id="ARBA00012513"/>
    </source>
</evidence>
<keyword evidence="11" id="KW-0677">Repeat</keyword>
<keyword evidence="18" id="KW-0325">Glycoprotein</keyword>
<dbReference type="PANTHER" id="PTHR27008">
    <property type="entry name" value="OS04G0122200 PROTEIN"/>
    <property type="match status" value="1"/>
</dbReference>
<evidence type="ECO:0000256" key="11">
    <source>
        <dbReference type="ARBA" id="ARBA00022737"/>
    </source>
</evidence>
<dbReference type="PROSITE" id="PS50011">
    <property type="entry name" value="PROTEIN_KINASE_DOM"/>
    <property type="match status" value="1"/>
</dbReference>
<keyword evidence="12" id="KW-0547">Nucleotide-binding</keyword>
<feature type="transmembrane region" description="Helical" evidence="21">
    <location>
        <begin position="345"/>
        <end position="368"/>
    </location>
</feature>
<keyword evidence="6" id="KW-0597">Phosphoprotein</keyword>
<comment type="catalytic activity">
    <reaction evidence="20">
        <text>L-seryl-[protein] + ATP = O-phospho-L-seryl-[protein] + ADP + H(+)</text>
        <dbReference type="Rhea" id="RHEA:17989"/>
        <dbReference type="Rhea" id="RHEA-COMP:9863"/>
        <dbReference type="Rhea" id="RHEA-COMP:11604"/>
        <dbReference type="ChEBI" id="CHEBI:15378"/>
        <dbReference type="ChEBI" id="CHEBI:29999"/>
        <dbReference type="ChEBI" id="CHEBI:30616"/>
        <dbReference type="ChEBI" id="CHEBI:83421"/>
        <dbReference type="ChEBI" id="CHEBI:456216"/>
        <dbReference type="EC" id="2.7.11.1"/>
    </reaction>
</comment>
<dbReference type="Gene3D" id="3.30.200.20">
    <property type="entry name" value="Phosphorylase Kinase, domain 1"/>
    <property type="match status" value="1"/>
</dbReference>
<evidence type="ECO:0000313" key="24">
    <source>
        <dbReference type="Proteomes" id="UP000233551"/>
    </source>
</evidence>
<keyword evidence="13" id="KW-0418">Kinase</keyword>
<dbReference type="Gene3D" id="1.10.510.10">
    <property type="entry name" value="Transferase(Phosphotransferase) domain 1"/>
    <property type="match status" value="1"/>
</dbReference>
<feature type="domain" description="Protein kinase" evidence="22">
    <location>
        <begin position="401"/>
        <end position="712"/>
    </location>
</feature>
<evidence type="ECO:0000256" key="20">
    <source>
        <dbReference type="ARBA" id="ARBA00048679"/>
    </source>
</evidence>
<dbReference type="InterPro" id="IPR032675">
    <property type="entry name" value="LRR_dom_sf"/>
</dbReference>
<dbReference type="FunFam" id="1.10.510.10:FF:000358">
    <property type="entry name" value="Putative leucine-rich repeat receptor-like serine/threonine-protein kinase"/>
    <property type="match status" value="1"/>
</dbReference>
<dbReference type="Proteomes" id="UP000233551">
    <property type="component" value="Unassembled WGS sequence"/>
</dbReference>
<keyword evidence="9 21" id="KW-0812">Transmembrane</keyword>
<evidence type="ECO:0000256" key="7">
    <source>
        <dbReference type="ARBA" id="ARBA00022614"/>
    </source>
</evidence>
<evidence type="ECO:0000259" key="22">
    <source>
        <dbReference type="PROSITE" id="PS50011"/>
    </source>
</evidence>
<dbReference type="EMBL" id="PGOL01003807">
    <property type="protein sequence ID" value="PKI39571.1"/>
    <property type="molecule type" value="Genomic_DNA"/>
</dbReference>
<evidence type="ECO:0000256" key="16">
    <source>
        <dbReference type="ARBA" id="ARBA00023136"/>
    </source>
</evidence>
<evidence type="ECO:0000256" key="15">
    <source>
        <dbReference type="ARBA" id="ARBA00022989"/>
    </source>
</evidence>
<dbReference type="Pfam" id="PF13855">
    <property type="entry name" value="LRR_8"/>
    <property type="match status" value="1"/>
</dbReference>
<keyword evidence="24" id="KW-1185">Reference proteome</keyword>
<name>A0A2I0I6H3_PUNGR</name>
<protein>
    <recommendedName>
        <fullName evidence="3">non-specific serine/threonine protein kinase</fullName>
        <ecNumber evidence="3">2.7.11.1</ecNumber>
    </recommendedName>
</protein>
<dbReference type="Pfam" id="PF07714">
    <property type="entry name" value="PK_Tyr_Ser-Thr"/>
    <property type="match status" value="1"/>
</dbReference>
<keyword evidence="15 21" id="KW-1133">Transmembrane helix</keyword>
<keyword evidence="8" id="KW-0808">Transferase</keyword>
<dbReference type="SUPFAM" id="SSF52058">
    <property type="entry name" value="L domain-like"/>
    <property type="match status" value="1"/>
</dbReference>
<dbReference type="InterPro" id="IPR008271">
    <property type="entry name" value="Ser/Thr_kinase_AS"/>
</dbReference>
<evidence type="ECO:0000256" key="6">
    <source>
        <dbReference type="ARBA" id="ARBA00022553"/>
    </source>
</evidence>
<evidence type="ECO:0000256" key="5">
    <source>
        <dbReference type="ARBA" id="ARBA00022527"/>
    </source>
</evidence>
<dbReference type="SMART" id="SM00220">
    <property type="entry name" value="S_TKc"/>
    <property type="match status" value="1"/>
</dbReference>
<keyword evidence="10" id="KW-0732">Signal</keyword>
<dbReference type="InterPro" id="IPR051809">
    <property type="entry name" value="Plant_receptor-like_S/T_kinase"/>
</dbReference>
<reference evidence="23 24" key="1">
    <citation type="submission" date="2017-11" db="EMBL/GenBank/DDBJ databases">
        <title>De-novo sequencing of pomegranate (Punica granatum L.) genome.</title>
        <authorList>
            <person name="Akparov Z."/>
            <person name="Amiraslanov A."/>
            <person name="Hajiyeva S."/>
            <person name="Abbasov M."/>
            <person name="Kaur K."/>
            <person name="Hamwieh A."/>
            <person name="Solovyev V."/>
            <person name="Salamov A."/>
            <person name="Braich B."/>
            <person name="Kosarev P."/>
            <person name="Mahmoud A."/>
            <person name="Hajiyev E."/>
            <person name="Babayeva S."/>
            <person name="Izzatullayeva V."/>
            <person name="Mammadov A."/>
            <person name="Mammadov A."/>
            <person name="Sharifova S."/>
            <person name="Ojaghi J."/>
            <person name="Eynullazada K."/>
            <person name="Bayramov B."/>
            <person name="Abdulazimova A."/>
            <person name="Shahmuradov I."/>
        </authorList>
    </citation>
    <scope>NUCLEOTIDE SEQUENCE [LARGE SCALE GENOMIC DNA]</scope>
    <source>
        <strain evidence="24">cv. AG2017</strain>
        <tissue evidence="23">Leaf</tissue>
    </source>
</reference>
<dbReference type="SUPFAM" id="SSF56112">
    <property type="entry name" value="Protein kinase-like (PK-like)"/>
    <property type="match status" value="1"/>
</dbReference>
<dbReference type="InterPro" id="IPR001611">
    <property type="entry name" value="Leu-rich_rpt"/>
</dbReference>
<keyword evidence="4" id="KW-1003">Cell membrane</keyword>
<evidence type="ECO:0000256" key="14">
    <source>
        <dbReference type="ARBA" id="ARBA00022840"/>
    </source>
</evidence>
<evidence type="ECO:0000256" key="19">
    <source>
        <dbReference type="ARBA" id="ARBA00047899"/>
    </source>
</evidence>
<evidence type="ECO:0000256" key="2">
    <source>
        <dbReference type="ARBA" id="ARBA00008684"/>
    </source>
</evidence>
<dbReference type="InterPro" id="IPR013210">
    <property type="entry name" value="LRR_N_plant-typ"/>
</dbReference>
<dbReference type="PANTHER" id="PTHR27008:SF499">
    <property type="entry name" value="OS06G0581500 PROTEIN"/>
    <property type="match status" value="1"/>
</dbReference>
<dbReference type="InterPro" id="IPR001245">
    <property type="entry name" value="Ser-Thr/Tyr_kinase_cat_dom"/>
</dbReference>
<sequence length="712" mass="77786">MTRTNSPCWILKSPISSDPFGILKPWNATESFCHWHGITCSQRHNRVTILDLQSLNLMGKISPYIGNLSFLRELHLQGNNFKQDILPEIGYLPRLEVIPESLGRLKNIWELGVGANNLSGMIPPSIFNLSTLTFLEFVYNRLAGSLPLDLFTTLPNLQDIGLGYNLISGSIPGSMSNASNLVRFRAVENQISGTVPSLGKLHNFQVLFISANQLGTGGLNDLNFLVSLTNATGLQRLAARLEQLSLAGNNLEGVIPSGLGSLKGLQVLDLSRSNLSGEIPRFLEGLQLQILNLFDNNFEGAVPVDGLFSNASVVSITGNSKLCGGSAELNLPKCIPERKNQRLTLAPVISIVSVLLGVAFFLLFLYCYSFKKEKKDTSSDSSNKLFPTMSYHSLLKATNGFSEAYFIGVGAFCSVYKGIISEGNGEVVVAVKVLNMFKQGAASSFLAECQALRNIRHRNLVKVITACSSGDGNGNDFKALVYEYMPSGSLEYWLQPALEGNQARVMKRNLSLVRRLNIAINVASALDYLHHQCETPIVHCDLKPSNILLDEEMVAHVGDFGLARFVTEGPIPTSSIGIRSSTGYVPPEYGMGSEASTLGDVYSYGILLLELFTGKRPTDEMFDESMNLHSFAKIAMVGRVKDIMDPVLVEEVSSPTYHQKTAKAWACLALIFQIGLACSAKVPRERMRIGLVVTKLASIRNKLLETDKGECS</sequence>
<dbReference type="GO" id="GO:0005886">
    <property type="term" value="C:plasma membrane"/>
    <property type="evidence" value="ECO:0007669"/>
    <property type="project" value="UniProtKB-SubCell"/>
</dbReference>
<evidence type="ECO:0000256" key="9">
    <source>
        <dbReference type="ARBA" id="ARBA00022692"/>
    </source>
</evidence>
<evidence type="ECO:0000256" key="21">
    <source>
        <dbReference type="SAM" id="Phobius"/>
    </source>
</evidence>
<keyword evidence="17" id="KW-0675">Receptor</keyword>
<evidence type="ECO:0000313" key="23">
    <source>
        <dbReference type="EMBL" id="PKI39571.1"/>
    </source>
</evidence>
<proteinExistence type="inferred from homology"/>
<evidence type="ECO:0000256" key="10">
    <source>
        <dbReference type="ARBA" id="ARBA00022729"/>
    </source>
</evidence>
<dbReference type="Pfam" id="PF08263">
    <property type="entry name" value="LRRNT_2"/>
    <property type="match status" value="1"/>
</dbReference>
<gene>
    <name evidence="23" type="ORF">CRG98_040041</name>
</gene>
<evidence type="ECO:0000256" key="17">
    <source>
        <dbReference type="ARBA" id="ARBA00023170"/>
    </source>
</evidence>
<dbReference type="AlphaFoldDB" id="A0A2I0I6H3"/>
<evidence type="ECO:0000256" key="13">
    <source>
        <dbReference type="ARBA" id="ARBA00022777"/>
    </source>
</evidence>
<dbReference type="InterPro" id="IPR011009">
    <property type="entry name" value="Kinase-like_dom_sf"/>
</dbReference>
<comment type="caution">
    <text evidence="23">The sequence shown here is derived from an EMBL/GenBank/DDBJ whole genome shotgun (WGS) entry which is preliminary data.</text>
</comment>
<dbReference type="GO" id="GO:0005524">
    <property type="term" value="F:ATP binding"/>
    <property type="evidence" value="ECO:0007669"/>
    <property type="project" value="UniProtKB-KW"/>
</dbReference>
<keyword evidence="5" id="KW-0723">Serine/threonine-protein kinase</keyword>
<evidence type="ECO:0000256" key="8">
    <source>
        <dbReference type="ARBA" id="ARBA00022679"/>
    </source>
</evidence>
<comment type="subcellular location">
    <subcellularLocation>
        <location evidence="1">Cell membrane</location>
        <topology evidence="1">Single-pass membrane protein</topology>
    </subcellularLocation>
</comment>
<comment type="similarity">
    <text evidence="2">Belongs to the protein kinase superfamily. Ser/Thr protein kinase family.</text>
</comment>
<accession>A0A2I0I6H3</accession>
<evidence type="ECO:0000256" key="12">
    <source>
        <dbReference type="ARBA" id="ARBA00022741"/>
    </source>
</evidence>
<evidence type="ECO:0000256" key="1">
    <source>
        <dbReference type="ARBA" id="ARBA00004162"/>
    </source>
</evidence>
<dbReference type="Pfam" id="PF00560">
    <property type="entry name" value="LRR_1"/>
    <property type="match status" value="1"/>
</dbReference>
<dbReference type="Gene3D" id="3.80.10.10">
    <property type="entry name" value="Ribonuclease Inhibitor"/>
    <property type="match status" value="3"/>
</dbReference>
<keyword evidence="14" id="KW-0067">ATP-binding</keyword>
<dbReference type="PROSITE" id="PS00108">
    <property type="entry name" value="PROTEIN_KINASE_ST"/>
    <property type="match status" value="1"/>
</dbReference>
<dbReference type="EC" id="2.7.11.1" evidence="3"/>